<feature type="domain" description="DNA circulation N-terminal" evidence="1">
    <location>
        <begin position="36"/>
        <end position="128"/>
    </location>
</feature>
<organism evidence="2 3">
    <name type="scientific">Bordetella bronchialis</name>
    <dbReference type="NCBI Taxonomy" id="463025"/>
    <lineage>
        <taxon>Bacteria</taxon>
        <taxon>Pseudomonadati</taxon>
        <taxon>Pseudomonadota</taxon>
        <taxon>Betaproteobacteria</taxon>
        <taxon>Burkholderiales</taxon>
        <taxon>Alcaligenaceae</taxon>
        <taxon>Bordetella</taxon>
    </lineage>
</organism>
<gene>
    <name evidence="2" type="ORF">BAU08_05850</name>
</gene>
<dbReference type="EMBL" id="CP016171">
    <property type="protein sequence ID" value="ANN70918.1"/>
    <property type="molecule type" value="Genomic_DNA"/>
</dbReference>
<name>A0A193FUA7_9BORD</name>
<protein>
    <recommendedName>
        <fullName evidence="1">DNA circulation N-terminal domain-containing protein</fullName>
    </recommendedName>
</protein>
<dbReference type="RefSeq" id="WP_066668524.1">
    <property type="nucleotide sequence ID" value="NZ_CP016171.1"/>
</dbReference>
<evidence type="ECO:0000259" key="1">
    <source>
        <dbReference type="Pfam" id="PF07157"/>
    </source>
</evidence>
<dbReference type="AlphaFoldDB" id="A0A193FUA7"/>
<dbReference type="STRING" id="463025.BAU08_05850"/>
<dbReference type="InterPro" id="IPR009826">
    <property type="entry name" value="DNA_circ_N"/>
</dbReference>
<dbReference type="Pfam" id="PF07157">
    <property type="entry name" value="DNA_circ_N"/>
    <property type="match status" value="1"/>
</dbReference>
<evidence type="ECO:0000313" key="2">
    <source>
        <dbReference type="EMBL" id="ANN70918.1"/>
    </source>
</evidence>
<evidence type="ECO:0000313" key="3">
    <source>
        <dbReference type="Proteomes" id="UP000092213"/>
    </source>
</evidence>
<reference evidence="2 3" key="1">
    <citation type="submission" date="2016-06" db="EMBL/GenBank/DDBJ databases">
        <title>Complete genome sequences of Bordetella bronchialis and Bordetella flabilis.</title>
        <authorList>
            <person name="LiPuma J.J."/>
            <person name="Spilker T."/>
        </authorList>
    </citation>
    <scope>NUCLEOTIDE SEQUENCE [LARGE SCALE GENOMIC DNA]</scope>
    <source>
        <strain evidence="2 3">AU17976</strain>
    </source>
</reference>
<proteinExistence type="predicted"/>
<dbReference type="Proteomes" id="UP000092213">
    <property type="component" value="Chromosome"/>
</dbReference>
<sequence length="475" mass="49131">MSTSSDLLNVVGSIGGVANAVDNLFGPSAGSWEASLQQASFGGVPFGVNEARTRAGRRQAVHWYPYRDDAWAEDQGKLPRQFRVNGFLVENSLVYGGGGVIAQRERLLAVCEAAGTKTLVHPTFGTIKSVSCLECEVSERKDLGRVFEFTLVLLVTGERKYPGATQSTQDLLKAAAQKTRLQALLDFANTVKTVVQKGAAVVQQAVSTVLRYYQTAIGIVNGVRRVFNAVSTLSGNFGRLFGGGNSGYSGSNQHASASSTATDLLAANVAASGAVVAAGGALQLAAANISDTDAYGAAADTFVTAVAATAADPADGISMLAKLAAFQPAGTTTDSPIGQAMAAMNNACAAHLRRVAIASLAETVATYQPASQNDAIAVQTAVTAVIDAEILIAGDAGDDASYDALRELRQAVVADLQARGGDLAAMGSFSFNGSLPALAIANRIYRDPTRVDGLVRQVNPIHPAFMPPAFEALAS</sequence>
<accession>A0A193FUA7</accession>